<dbReference type="Proteomes" id="UP000639338">
    <property type="component" value="Unassembled WGS sequence"/>
</dbReference>
<dbReference type="GO" id="GO:0006629">
    <property type="term" value="P:lipid metabolic process"/>
    <property type="evidence" value="ECO:0007669"/>
    <property type="project" value="TreeGrafter"/>
</dbReference>
<dbReference type="EMBL" id="JACMRX010000004">
    <property type="protein sequence ID" value="KAF7990298.1"/>
    <property type="molecule type" value="Genomic_DNA"/>
</dbReference>
<evidence type="ECO:0000256" key="2">
    <source>
        <dbReference type="ARBA" id="ARBA00023157"/>
    </source>
</evidence>
<comment type="caution">
    <text evidence="5">The sequence shown here is derived from an EMBL/GenBank/DDBJ whole genome shotgun (WGS) entry which is preliminary data.</text>
</comment>
<dbReference type="SUPFAM" id="SSF50814">
    <property type="entry name" value="Lipocalins"/>
    <property type="match status" value="1"/>
</dbReference>
<dbReference type="InterPro" id="IPR012674">
    <property type="entry name" value="Calycin"/>
</dbReference>
<evidence type="ECO:0000313" key="6">
    <source>
        <dbReference type="Proteomes" id="UP000639338"/>
    </source>
</evidence>
<feature type="domain" description="Lipocalin/cytosolic fatty-acid binding" evidence="4">
    <location>
        <begin position="32"/>
        <end position="180"/>
    </location>
</feature>
<dbReference type="GO" id="GO:0000302">
    <property type="term" value="P:response to reactive oxygen species"/>
    <property type="evidence" value="ECO:0007669"/>
    <property type="project" value="TreeGrafter"/>
</dbReference>
<dbReference type="GO" id="GO:0031409">
    <property type="term" value="F:pigment binding"/>
    <property type="evidence" value="ECO:0007669"/>
    <property type="project" value="InterPro"/>
</dbReference>
<keyword evidence="2" id="KW-1015">Disulfide bond</keyword>
<dbReference type="PANTHER" id="PTHR10612">
    <property type="entry name" value="APOLIPOPROTEIN D"/>
    <property type="match status" value="1"/>
</dbReference>
<dbReference type="InterPro" id="IPR000566">
    <property type="entry name" value="Lipocln_cytosolic_FA-bd_dom"/>
</dbReference>
<proteinExistence type="inferred from homology"/>
<dbReference type="PIRSF" id="PIRSF036893">
    <property type="entry name" value="Lipocalin_ApoD"/>
    <property type="match status" value="1"/>
</dbReference>
<protein>
    <recommendedName>
        <fullName evidence="4">Lipocalin/cytosolic fatty-acid binding domain-containing protein</fullName>
    </recommendedName>
</protein>
<organism evidence="5 6">
    <name type="scientific">Aphidius gifuensis</name>
    <name type="common">Parasitoid wasp</name>
    <dbReference type="NCBI Taxonomy" id="684658"/>
    <lineage>
        <taxon>Eukaryota</taxon>
        <taxon>Metazoa</taxon>
        <taxon>Ecdysozoa</taxon>
        <taxon>Arthropoda</taxon>
        <taxon>Hexapoda</taxon>
        <taxon>Insecta</taxon>
        <taxon>Pterygota</taxon>
        <taxon>Neoptera</taxon>
        <taxon>Endopterygota</taxon>
        <taxon>Hymenoptera</taxon>
        <taxon>Apocrita</taxon>
        <taxon>Ichneumonoidea</taxon>
        <taxon>Braconidae</taxon>
        <taxon>Aphidiinae</taxon>
        <taxon>Aphidius</taxon>
    </lineage>
</organism>
<evidence type="ECO:0000313" key="5">
    <source>
        <dbReference type="EMBL" id="KAF7990298.1"/>
    </source>
</evidence>
<dbReference type="GO" id="GO:0005737">
    <property type="term" value="C:cytoplasm"/>
    <property type="evidence" value="ECO:0007669"/>
    <property type="project" value="TreeGrafter"/>
</dbReference>
<dbReference type="Pfam" id="PF08212">
    <property type="entry name" value="Lipocalin_2"/>
    <property type="match status" value="1"/>
</dbReference>
<dbReference type="AlphaFoldDB" id="A0A834XN11"/>
<keyword evidence="3" id="KW-0732">Signal</keyword>
<feature type="signal peptide" evidence="3">
    <location>
        <begin position="1"/>
        <end position="16"/>
    </location>
</feature>
<dbReference type="InterPro" id="IPR022271">
    <property type="entry name" value="Lipocalin_ApoD"/>
</dbReference>
<sequence>MLQIIFISTLIVSAFAQLTILEMPNYTPMANFDLSKFVGRWYEFARISNMYEPFHSCSVVDYRLLSNGTWDIQINSLSHLTGDVVHWSGQGDPINQQSSQLNIRFPQFAMQMKTTWSLLDTDYENFSVVLVIQNNNDASYLEYVWIMSKKPTLDEKYFTRAIDVLNANYIVTDQLEYIKQDNCPGRF</sequence>
<name>A0A834XN11_APHGI</name>
<reference evidence="5 6" key="1">
    <citation type="submission" date="2020-08" db="EMBL/GenBank/DDBJ databases">
        <title>Aphidius gifuensis genome sequencing and assembly.</title>
        <authorList>
            <person name="Du Z."/>
        </authorList>
    </citation>
    <scope>NUCLEOTIDE SEQUENCE [LARGE SCALE GENOMIC DNA]</scope>
    <source>
        <strain evidence="5">YNYX2018</strain>
        <tissue evidence="5">Adults</tissue>
    </source>
</reference>
<keyword evidence="6" id="KW-1185">Reference proteome</keyword>
<dbReference type="Gene3D" id="2.40.128.20">
    <property type="match status" value="1"/>
</dbReference>
<dbReference type="OrthoDB" id="7701178at2759"/>
<feature type="chain" id="PRO_5033202662" description="Lipocalin/cytosolic fatty-acid binding domain-containing protein" evidence="3">
    <location>
        <begin position="17"/>
        <end position="187"/>
    </location>
</feature>
<comment type="similarity">
    <text evidence="1 3">Belongs to the calycin superfamily. Lipocalin family.</text>
</comment>
<evidence type="ECO:0000256" key="1">
    <source>
        <dbReference type="ARBA" id="ARBA00006889"/>
    </source>
</evidence>
<dbReference type="InterPro" id="IPR003057">
    <property type="entry name" value="Invtbrt_color"/>
</dbReference>
<dbReference type="PANTHER" id="PTHR10612:SF62">
    <property type="entry name" value="LIPOCALIN_CYTOSOLIC FATTY-ACID BINDING DOMAIN-CONTAINING PROTEIN"/>
    <property type="match status" value="1"/>
</dbReference>
<accession>A0A834XN11</accession>
<evidence type="ECO:0000259" key="4">
    <source>
        <dbReference type="Pfam" id="PF08212"/>
    </source>
</evidence>
<evidence type="ECO:0000256" key="3">
    <source>
        <dbReference type="PIRNR" id="PIRNR036893"/>
    </source>
</evidence>
<gene>
    <name evidence="5" type="ORF">HCN44_000103</name>
</gene>
<dbReference type="PRINTS" id="PR01273">
    <property type="entry name" value="INVTBRTCOLOR"/>
</dbReference>